<dbReference type="Proteomes" id="UP001497482">
    <property type="component" value="Chromosome 23"/>
</dbReference>
<feature type="compositionally biased region" description="Polar residues" evidence="1">
    <location>
        <begin position="33"/>
        <end position="69"/>
    </location>
</feature>
<feature type="region of interest" description="Disordered" evidence="1">
    <location>
        <begin position="1"/>
        <end position="69"/>
    </location>
</feature>
<dbReference type="AlphaFoldDB" id="A0AAV2LEJ1"/>
<keyword evidence="3" id="KW-1185">Reference proteome</keyword>
<accession>A0AAV2LEJ1</accession>
<reference evidence="2 3" key="1">
    <citation type="submission" date="2024-04" db="EMBL/GenBank/DDBJ databases">
        <authorList>
            <person name="Waldvogel A.-M."/>
            <person name="Schoenle A."/>
        </authorList>
    </citation>
    <scope>NUCLEOTIDE SEQUENCE [LARGE SCALE GENOMIC DNA]</scope>
</reference>
<proteinExistence type="predicted"/>
<name>A0AAV2LEJ1_KNICA</name>
<organism evidence="2 3">
    <name type="scientific">Knipowitschia caucasica</name>
    <name type="common">Caucasian dwarf goby</name>
    <name type="synonym">Pomatoschistus caucasicus</name>
    <dbReference type="NCBI Taxonomy" id="637954"/>
    <lineage>
        <taxon>Eukaryota</taxon>
        <taxon>Metazoa</taxon>
        <taxon>Chordata</taxon>
        <taxon>Craniata</taxon>
        <taxon>Vertebrata</taxon>
        <taxon>Euteleostomi</taxon>
        <taxon>Actinopterygii</taxon>
        <taxon>Neopterygii</taxon>
        <taxon>Teleostei</taxon>
        <taxon>Neoteleostei</taxon>
        <taxon>Acanthomorphata</taxon>
        <taxon>Gobiaria</taxon>
        <taxon>Gobiiformes</taxon>
        <taxon>Gobioidei</taxon>
        <taxon>Gobiidae</taxon>
        <taxon>Gobiinae</taxon>
        <taxon>Knipowitschia</taxon>
    </lineage>
</organism>
<evidence type="ECO:0000256" key="1">
    <source>
        <dbReference type="SAM" id="MobiDB-lite"/>
    </source>
</evidence>
<feature type="compositionally biased region" description="Basic and acidic residues" evidence="1">
    <location>
        <begin position="1"/>
        <end position="32"/>
    </location>
</feature>
<sequence length="107" mass="11786">MPTKRDPVMVSRRRADGNARDHSALAKTHEGVRSNNTQFPPVTSRVNQPAPTPPTINDSRPHCNNPTAQNNLAAVQQPPGKANYRNVSVSRIGPRLLVSPFRTERAE</sequence>
<evidence type="ECO:0000313" key="3">
    <source>
        <dbReference type="Proteomes" id="UP001497482"/>
    </source>
</evidence>
<protein>
    <submittedName>
        <fullName evidence="2">Uncharacterized protein</fullName>
    </submittedName>
</protein>
<evidence type="ECO:0000313" key="2">
    <source>
        <dbReference type="EMBL" id="CAL1599886.1"/>
    </source>
</evidence>
<dbReference type="EMBL" id="OZ035845">
    <property type="protein sequence ID" value="CAL1599886.1"/>
    <property type="molecule type" value="Genomic_DNA"/>
</dbReference>
<gene>
    <name evidence="2" type="ORF">KC01_LOCUS28072</name>
</gene>